<proteinExistence type="predicted"/>
<protein>
    <submittedName>
        <fullName evidence="2">Uncharacterized protein</fullName>
    </submittedName>
</protein>
<dbReference type="EMBL" id="JAUHHV010000003">
    <property type="protein sequence ID" value="KAK1429565.1"/>
    <property type="molecule type" value="Genomic_DNA"/>
</dbReference>
<sequence length="125" mass="14253">MFLLDLEVEDKRSSDHGEMRVRISYPDNTYSLLAYAATSKHHASYFLVVVFRSHVDKEMKSSQKIESVGESGTRNGVTSEPVHENEETERNQEPEPPSPRHATTEPPLAVQCGVPPPWQWRSQDF</sequence>
<dbReference type="Proteomes" id="UP001229421">
    <property type="component" value="Unassembled WGS sequence"/>
</dbReference>
<name>A0AAD8L1D8_TARER</name>
<comment type="caution">
    <text evidence="2">The sequence shown here is derived from an EMBL/GenBank/DDBJ whole genome shotgun (WGS) entry which is preliminary data.</text>
</comment>
<keyword evidence="3" id="KW-1185">Reference proteome</keyword>
<reference evidence="2" key="1">
    <citation type="journal article" date="2023" name="bioRxiv">
        <title>Improved chromosome-level genome assembly for marigold (Tagetes erecta).</title>
        <authorList>
            <person name="Jiang F."/>
            <person name="Yuan L."/>
            <person name="Wang S."/>
            <person name="Wang H."/>
            <person name="Xu D."/>
            <person name="Wang A."/>
            <person name="Fan W."/>
        </authorList>
    </citation>
    <scope>NUCLEOTIDE SEQUENCE</scope>
    <source>
        <strain evidence="2">WSJ</strain>
        <tissue evidence="2">Leaf</tissue>
    </source>
</reference>
<evidence type="ECO:0000313" key="2">
    <source>
        <dbReference type="EMBL" id="KAK1429565.1"/>
    </source>
</evidence>
<dbReference type="AlphaFoldDB" id="A0AAD8L1D8"/>
<feature type="compositionally biased region" description="Polar residues" evidence="1">
    <location>
        <begin position="64"/>
        <end position="78"/>
    </location>
</feature>
<organism evidence="2 3">
    <name type="scientific">Tagetes erecta</name>
    <name type="common">African marigold</name>
    <dbReference type="NCBI Taxonomy" id="13708"/>
    <lineage>
        <taxon>Eukaryota</taxon>
        <taxon>Viridiplantae</taxon>
        <taxon>Streptophyta</taxon>
        <taxon>Embryophyta</taxon>
        <taxon>Tracheophyta</taxon>
        <taxon>Spermatophyta</taxon>
        <taxon>Magnoliopsida</taxon>
        <taxon>eudicotyledons</taxon>
        <taxon>Gunneridae</taxon>
        <taxon>Pentapetalae</taxon>
        <taxon>asterids</taxon>
        <taxon>campanulids</taxon>
        <taxon>Asterales</taxon>
        <taxon>Asteraceae</taxon>
        <taxon>Asteroideae</taxon>
        <taxon>Heliantheae alliance</taxon>
        <taxon>Tageteae</taxon>
        <taxon>Tagetes</taxon>
    </lineage>
</organism>
<feature type="compositionally biased region" description="Basic and acidic residues" evidence="1">
    <location>
        <begin position="81"/>
        <end position="93"/>
    </location>
</feature>
<accession>A0AAD8L1D8</accession>
<feature type="region of interest" description="Disordered" evidence="1">
    <location>
        <begin position="58"/>
        <end position="125"/>
    </location>
</feature>
<evidence type="ECO:0000313" key="3">
    <source>
        <dbReference type="Proteomes" id="UP001229421"/>
    </source>
</evidence>
<evidence type="ECO:0000256" key="1">
    <source>
        <dbReference type="SAM" id="MobiDB-lite"/>
    </source>
</evidence>
<gene>
    <name evidence="2" type="ORF">QVD17_11778</name>
</gene>